<evidence type="ECO:0000256" key="1">
    <source>
        <dbReference type="ARBA" id="ARBA00004123"/>
    </source>
</evidence>
<evidence type="ECO:0000256" key="6">
    <source>
        <dbReference type="ARBA" id="ARBA00023242"/>
    </source>
</evidence>
<dbReference type="Pfam" id="PF00989">
    <property type="entry name" value="PAS"/>
    <property type="match status" value="1"/>
</dbReference>
<feature type="domain" description="PAS" evidence="7">
    <location>
        <begin position="55"/>
        <end position="119"/>
    </location>
</feature>
<dbReference type="SUPFAM" id="SSF55785">
    <property type="entry name" value="PYP-like sensor domain (PAS domain)"/>
    <property type="match status" value="2"/>
</dbReference>
<dbReference type="NCBIfam" id="TIGR00229">
    <property type="entry name" value="sensory_box"/>
    <property type="match status" value="2"/>
</dbReference>
<organism evidence="9 10">
    <name type="scientific">Pinctada imbricata</name>
    <name type="common">Atlantic pearl-oyster</name>
    <name type="synonym">Pinctada martensii</name>
    <dbReference type="NCBI Taxonomy" id="66713"/>
    <lineage>
        <taxon>Eukaryota</taxon>
        <taxon>Metazoa</taxon>
        <taxon>Spiralia</taxon>
        <taxon>Lophotrochozoa</taxon>
        <taxon>Mollusca</taxon>
        <taxon>Bivalvia</taxon>
        <taxon>Autobranchia</taxon>
        <taxon>Pteriomorphia</taxon>
        <taxon>Pterioida</taxon>
        <taxon>Pterioidea</taxon>
        <taxon>Pteriidae</taxon>
        <taxon>Pinctada</taxon>
    </lineage>
</organism>
<dbReference type="InterPro" id="IPR036638">
    <property type="entry name" value="HLH_DNA-bd_sf"/>
</dbReference>
<dbReference type="Pfam" id="PF00010">
    <property type="entry name" value="HLH"/>
    <property type="match status" value="1"/>
</dbReference>
<dbReference type="InterPro" id="IPR011598">
    <property type="entry name" value="bHLH_dom"/>
</dbReference>
<comment type="subcellular location">
    <subcellularLocation>
        <location evidence="1">Nucleus</location>
    </subcellularLocation>
</comment>
<dbReference type="GO" id="GO:0003700">
    <property type="term" value="F:DNA-binding transcription factor activity"/>
    <property type="evidence" value="ECO:0007669"/>
    <property type="project" value="InterPro"/>
</dbReference>
<keyword evidence="4" id="KW-0238">DNA-binding</keyword>
<keyword evidence="5" id="KW-0804">Transcription</keyword>
<dbReference type="InterPro" id="IPR013767">
    <property type="entry name" value="PAS_fold"/>
</dbReference>
<evidence type="ECO:0000256" key="2">
    <source>
        <dbReference type="ARBA" id="ARBA00022737"/>
    </source>
</evidence>
<keyword evidence="3" id="KW-0805">Transcription regulation</keyword>
<reference evidence="9" key="1">
    <citation type="submission" date="2019-08" db="EMBL/GenBank/DDBJ databases">
        <title>The improved chromosome-level genome for the pearl oyster Pinctada fucata martensii using PacBio sequencing and Hi-C.</title>
        <authorList>
            <person name="Zheng Z."/>
        </authorList>
    </citation>
    <scope>NUCLEOTIDE SEQUENCE</scope>
    <source>
        <strain evidence="9">ZZ-2019</strain>
        <tissue evidence="9">Adductor muscle</tissue>
    </source>
</reference>
<evidence type="ECO:0000313" key="9">
    <source>
        <dbReference type="EMBL" id="KAK3101699.1"/>
    </source>
</evidence>
<dbReference type="InterPro" id="IPR050933">
    <property type="entry name" value="Circadian_TF"/>
</dbReference>
<dbReference type="Pfam" id="PF14598">
    <property type="entry name" value="PAS_11"/>
    <property type="match status" value="1"/>
</dbReference>
<evidence type="ECO:0000256" key="5">
    <source>
        <dbReference type="ARBA" id="ARBA00023163"/>
    </source>
</evidence>
<feature type="domain" description="PAS" evidence="7">
    <location>
        <begin position="265"/>
        <end position="316"/>
    </location>
</feature>
<dbReference type="Gene3D" id="3.30.450.20">
    <property type="entry name" value="PAS domain"/>
    <property type="match status" value="2"/>
</dbReference>
<evidence type="ECO:0000259" key="8">
    <source>
        <dbReference type="PROSITE" id="PS50888"/>
    </source>
</evidence>
<dbReference type="PROSITE" id="PS50112">
    <property type="entry name" value="PAS"/>
    <property type="match status" value="2"/>
</dbReference>
<dbReference type="SMART" id="SM00353">
    <property type="entry name" value="HLH"/>
    <property type="match status" value="1"/>
</dbReference>
<protein>
    <recommendedName>
        <fullName evidence="11">Aryl hydrocarbon receptor nuclear translocator-like protein 1</fullName>
    </recommendedName>
</protein>
<dbReference type="PROSITE" id="PS50888">
    <property type="entry name" value="BHLH"/>
    <property type="match status" value="1"/>
</dbReference>
<dbReference type="EMBL" id="VSWD01000005">
    <property type="protein sequence ID" value="KAK3101699.1"/>
    <property type="molecule type" value="Genomic_DNA"/>
</dbReference>
<comment type="caution">
    <text evidence="9">The sequence shown here is derived from an EMBL/GenBank/DDBJ whole genome shotgun (WGS) entry which is preliminary data.</text>
</comment>
<proteinExistence type="predicted"/>
<sequence length="442" mass="49630">MNAYIAELSSMLPMCNAMNRKLDKLTVLRMAVQHLKSLRGATTSIPEARPSFLSEEELKQLVLEAAEGFMFVVSCDRARILYVSESVRNTLGYFRADLIGQSLFDYLHPRDINKVKEQLSSSDLSPRERLIDARTMMPVKTELPQRPTHLCSGARRSFFCRMRCGLKSYDGSPGMKAEKETDIDMCPRKKKSDRKNYTVIHCTGYLKSWPSSKMDLREQEESDDNCNLSCLVAVGQIKTPFDPKSVELEGVNVDVRPVEYISRHSVDGKFTYIDQAATVLLGYLPQELLGTSVYEFYHQEDIQEMAEIHRKVLRTKEKLKTNVYRFKSKDGSFMHLRSVCFSFKNPWTKDVEYVVSRNTVVPVQEVSSSGQALDAGNTTLEADSEANWEENDEAASVVSRIVPATTRNGISIAAGVSEAASLVSNGPDTSLIENVIAEQQSA</sequence>
<gene>
    <name evidence="9" type="ORF">FSP39_005636</name>
</gene>
<evidence type="ECO:0000256" key="4">
    <source>
        <dbReference type="ARBA" id="ARBA00023125"/>
    </source>
</evidence>
<keyword evidence="6" id="KW-0539">Nucleus</keyword>
<dbReference type="PANTHER" id="PTHR23042">
    <property type="entry name" value="CIRCADIAN PROTEIN CLOCK/ARNT/BMAL/PAS"/>
    <property type="match status" value="1"/>
</dbReference>
<dbReference type="InterPro" id="IPR001067">
    <property type="entry name" value="Nuc_translocat"/>
</dbReference>
<dbReference type="InterPro" id="IPR000014">
    <property type="entry name" value="PAS"/>
</dbReference>
<dbReference type="GO" id="GO:0003677">
    <property type="term" value="F:DNA binding"/>
    <property type="evidence" value="ECO:0007669"/>
    <property type="project" value="UniProtKB-KW"/>
</dbReference>
<keyword evidence="2" id="KW-0677">Repeat</keyword>
<dbReference type="GO" id="GO:0005634">
    <property type="term" value="C:nucleus"/>
    <property type="evidence" value="ECO:0007669"/>
    <property type="project" value="UniProtKB-SubCell"/>
</dbReference>
<dbReference type="SUPFAM" id="SSF47459">
    <property type="entry name" value="HLH, helix-loop-helix DNA-binding domain"/>
    <property type="match status" value="1"/>
</dbReference>
<dbReference type="GO" id="GO:0005737">
    <property type="term" value="C:cytoplasm"/>
    <property type="evidence" value="ECO:0007669"/>
    <property type="project" value="InterPro"/>
</dbReference>
<evidence type="ECO:0000313" key="10">
    <source>
        <dbReference type="Proteomes" id="UP001186944"/>
    </source>
</evidence>
<dbReference type="CDD" id="cd00130">
    <property type="entry name" value="PAS"/>
    <property type="match status" value="2"/>
</dbReference>
<evidence type="ECO:0000256" key="3">
    <source>
        <dbReference type="ARBA" id="ARBA00023015"/>
    </source>
</evidence>
<dbReference type="Gene3D" id="4.10.280.10">
    <property type="entry name" value="Helix-loop-helix DNA-binding domain"/>
    <property type="match status" value="1"/>
</dbReference>
<accession>A0AA89C5B3</accession>
<name>A0AA89C5B3_PINIB</name>
<dbReference type="Proteomes" id="UP001186944">
    <property type="component" value="Unassembled WGS sequence"/>
</dbReference>
<evidence type="ECO:0008006" key="11">
    <source>
        <dbReference type="Google" id="ProtNLM"/>
    </source>
</evidence>
<keyword evidence="10" id="KW-1185">Reference proteome</keyword>
<dbReference type="GO" id="GO:0005667">
    <property type="term" value="C:transcription regulator complex"/>
    <property type="evidence" value="ECO:0007669"/>
    <property type="project" value="InterPro"/>
</dbReference>
<feature type="domain" description="BHLH" evidence="8">
    <location>
        <begin position="1"/>
        <end position="38"/>
    </location>
</feature>
<dbReference type="SMART" id="SM00091">
    <property type="entry name" value="PAS"/>
    <property type="match status" value="2"/>
</dbReference>
<dbReference type="InterPro" id="IPR035965">
    <property type="entry name" value="PAS-like_dom_sf"/>
</dbReference>
<dbReference type="AlphaFoldDB" id="A0AA89C5B3"/>
<evidence type="ECO:0000259" key="7">
    <source>
        <dbReference type="PROSITE" id="PS50112"/>
    </source>
</evidence>
<dbReference type="GO" id="GO:0046983">
    <property type="term" value="F:protein dimerization activity"/>
    <property type="evidence" value="ECO:0007669"/>
    <property type="project" value="InterPro"/>
</dbReference>
<dbReference type="PRINTS" id="PR00785">
    <property type="entry name" value="NCTRNSLOCATR"/>
</dbReference>